<evidence type="ECO:0000313" key="17">
    <source>
        <dbReference type="Proteomes" id="UP000476176"/>
    </source>
</evidence>
<reference evidence="10 11" key="1">
    <citation type="submission" date="2018-08" db="EMBL/GenBank/DDBJ databases">
        <title>Genomic investigation of the strawberry pathogen Phytophthora fragariae indicates pathogenicity is determined by transcriptional variation in three key races.</title>
        <authorList>
            <person name="Adams T.M."/>
            <person name="Armitage A.D."/>
            <person name="Sobczyk M.K."/>
            <person name="Bates H.J."/>
            <person name="Dunwell J.M."/>
            <person name="Nellist C.F."/>
            <person name="Harrison R.J."/>
        </authorList>
    </citation>
    <scope>NUCLEOTIDE SEQUENCE [LARGE SCALE GENOMIC DNA]</scope>
    <source>
        <strain evidence="9 12">A4</strain>
        <strain evidence="7 13">BC-1</strain>
        <strain evidence="8 17">BC-23</strain>
        <strain evidence="6 11">NOV-27</strain>
        <strain evidence="5 14">NOV-5</strain>
        <strain evidence="4 15">NOV-71</strain>
        <strain evidence="1 10">NOV-9</strain>
        <strain evidence="3 18">ONT-3</strain>
        <strain evidence="2 16">SCRP245</strain>
    </source>
</reference>
<dbReference type="Proteomes" id="UP000476176">
    <property type="component" value="Unassembled WGS sequence"/>
</dbReference>
<dbReference type="EMBL" id="QXGC01000768">
    <property type="protein sequence ID" value="KAE9221633.1"/>
    <property type="molecule type" value="Genomic_DNA"/>
</dbReference>
<evidence type="ECO:0000313" key="13">
    <source>
        <dbReference type="Proteomes" id="UP000440367"/>
    </source>
</evidence>
<dbReference type="Proteomes" id="UP000433483">
    <property type="component" value="Unassembled WGS sequence"/>
</dbReference>
<dbReference type="Proteomes" id="UP000429523">
    <property type="component" value="Unassembled WGS sequence"/>
</dbReference>
<accession>A0A6A3SZM2</accession>
<proteinExistence type="predicted"/>
<keyword evidence="11" id="KW-1185">Reference proteome</keyword>
<evidence type="ECO:0000313" key="14">
    <source>
        <dbReference type="Proteomes" id="UP000440732"/>
    </source>
</evidence>
<evidence type="ECO:0000313" key="18">
    <source>
        <dbReference type="Proteomes" id="UP000488956"/>
    </source>
</evidence>
<evidence type="ECO:0000313" key="7">
    <source>
        <dbReference type="EMBL" id="KAE9210130.1"/>
    </source>
</evidence>
<dbReference type="EMBL" id="QXGF01001274">
    <property type="protein sequence ID" value="KAE8931188.1"/>
    <property type="molecule type" value="Genomic_DNA"/>
</dbReference>
<evidence type="ECO:0000313" key="11">
    <source>
        <dbReference type="Proteomes" id="UP000433483"/>
    </source>
</evidence>
<protein>
    <submittedName>
        <fullName evidence="5">Uncharacterized protein</fullName>
    </submittedName>
</protein>
<dbReference type="Proteomes" id="UP000441208">
    <property type="component" value="Unassembled WGS sequence"/>
</dbReference>
<evidence type="ECO:0000313" key="10">
    <source>
        <dbReference type="Proteomes" id="UP000429523"/>
    </source>
</evidence>
<dbReference type="EMBL" id="QXGE01001187">
    <property type="protein sequence ID" value="KAE9296354.1"/>
    <property type="molecule type" value="Genomic_DNA"/>
</dbReference>
<name>A0A6A3SZM2_9STRA</name>
<evidence type="ECO:0000313" key="2">
    <source>
        <dbReference type="EMBL" id="KAE8995129.1"/>
    </source>
</evidence>
<evidence type="ECO:0000313" key="5">
    <source>
        <dbReference type="EMBL" id="KAE9126828.1"/>
    </source>
</evidence>
<evidence type="ECO:0000313" key="12">
    <source>
        <dbReference type="Proteomes" id="UP000437068"/>
    </source>
</evidence>
<evidence type="ECO:0000313" key="1">
    <source>
        <dbReference type="EMBL" id="KAE8931188.1"/>
    </source>
</evidence>
<dbReference type="Proteomes" id="UP000437068">
    <property type="component" value="Unassembled WGS sequence"/>
</dbReference>
<dbReference type="Proteomes" id="UP000440367">
    <property type="component" value="Unassembled WGS sequence"/>
</dbReference>
<gene>
    <name evidence="9" type="ORF">PF001_g16906</name>
    <name evidence="7" type="ORF">PF002_g18904</name>
    <name evidence="8" type="ORF">PF004_g13001</name>
    <name evidence="6" type="ORF">PF005_g17591</name>
    <name evidence="5" type="ORF">PF006_g16645</name>
    <name evidence="4" type="ORF">PF007_g17444</name>
    <name evidence="1" type="ORF">PF009_g18741</name>
    <name evidence="3" type="ORF">PF010_g17108</name>
    <name evidence="2" type="ORF">PF011_g16456</name>
</gene>
<dbReference type="AlphaFoldDB" id="A0A6A3SZM2"/>
<dbReference type="EMBL" id="QXFW01001178">
    <property type="protein sequence ID" value="KAE8995129.1"/>
    <property type="molecule type" value="Genomic_DNA"/>
</dbReference>
<evidence type="ECO:0000313" key="15">
    <source>
        <dbReference type="Proteomes" id="UP000441208"/>
    </source>
</evidence>
<evidence type="ECO:0000313" key="3">
    <source>
        <dbReference type="EMBL" id="KAE9094439.1"/>
    </source>
</evidence>
<dbReference type="EMBL" id="QXGB01001221">
    <property type="protein sequence ID" value="KAE9194686.1"/>
    <property type="molecule type" value="Genomic_DNA"/>
</dbReference>
<evidence type="ECO:0000313" key="4">
    <source>
        <dbReference type="EMBL" id="KAE9095252.1"/>
    </source>
</evidence>
<dbReference type="PROSITE" id="PS51257">
    <property type="entry name" value="PROKAR_LIPOPROTEIN"/>
    <property type="match status" value="1"/>
</dbReference>
<evidence type="ECO:0000313" key="8">
    <source>
        <dbReference type="EMBL" id="KAE9221633.1"/>
    </source>
</evidence>
<dbReference type="Proteomes" id="UP000460718">
    <property type="component" value="Unassembled WGS sequence"/>
</dbReference>
<sequence>MRRARGICPVVAASSACTCTCPSSIVQLTCWPWEAFVAGPMYFARGGRTALGHWADNWSEHKCSDV</sequence>
<evidence type="ECO:0000313" key="9">
    <source>
        <dbReference type="EMBL" id="KAE9296354.1"/>
    </source>
</evidence>
<dbReference type="EMBL" id="QXGD01001271">
    <property type="protein sequence ID" value="KAE9210130.1"/>
    <property type="molecule type" value="Genomic_DNA"/>
</dbReference>
<dbReference type="Proteomes" id="UP000440732">
    <property type="component" value="Unassembled WGS sequence"/>
</dbReference>
<evidence type="ECO:0000313" key="6">
    <source>
        <dbReference type="EMBL" id="KAE9194686.1"/>
    </source>
</evidence>
<dbReference type="Proteomes" id="UP000488956">
    <property type="component" value="Unassembled WGS sequence"/>
</dbReference>
<dbReference type="EMBL" id="QXFX01001212">
    <property type="protein sequence ID" value="KAE9094439.1"/>
    <property type="molecule type" value="Genomic_DNA"/>
</dbReference>
<organism evidence="5 14">
    <name type="scientific">Phytophthora fragariae</name>
    <dbReference type="NCBI Taxonomy" id="53985"/>
    <lineage>
        <taxon>Eukaryota</taxon>
        <taxon>Sar</taxon>
        <taxon>Stramenopiles</taxon>
        <taxon>Oomycota</taxon>
        <taxon>Peronosporomycetes</taxon>
        <taxon>Peronosporales</taxon>
        <taxon>Peronosporaceae</taxon>
        <taxon>Phytophthora</taxon>
    </lineage>
</organism>
<dbReference type="EMBL" id="QXFZ01001181">
    <property type="protein sequence ID" value="KAE9095252.1"/>
    <property type="molecule type" value="Genomic_DNA"/>
</dbReference>
<dbReference type="EMBL" id="QXGA01001172">
    <property type="protein sequence ID" value="KAE9126828.1"/>
    <property type="molecule type" value="Genomic_DNA"/>
</dbReference>
<evidence type="ECO:0000313" key="16">
    <source>
        <dbReference type="Proteomes" id="UP000460718"/>
    </source>
</evidence>
<comment type="caution">
    <text evidence="5">The sequence shown here is derived from an EMBL/GenBank/DDBJ whole genome shotgun (WGS) entry which is preliminary data.</text>
</comment>